<dbReference type="InterPro" id="IPR011333">
    <property type="entry name" value="SKP1/BTB/POZ_sf"/>
</dbReference>
<evidence type="ECO:0000256" key="2">
    <source>
        <dbReference type="SAM" id="MobiDB-lite"/>
    </source>
</evidence>
<keyword evidence="1" id="KW-0479">Metal-binding</keyword>
<feature type="region of interest" description="Disordered" evidence="2">
    <location>
        <begin position="311"/>
        <end position="401"/>
    </location>
</feature>
<feature type="domain" description="C2H2-type" evidence="4">
    <location>
        <begin position="995"/>
        <end position="1022"/>
    </location>
</feature>
<dbReference type="InterPro" id="IPR000210">
    <property type="entry name" value="BTB/POZ_dom"/>
</dbReference>
<dbReference type="InterPro" id="IPR013087">
    <property type="entry name" value="Znf_C2H2_type"/>
</dbReference>
<proteinExistence type="predicted"/>
<dbReference type="KEGG" id="hazt:108672182"/>
<accession>A0A8B7NNR4</accession>
<feature type="compositionally biased region" description="Low complexity" evidence="2">
    <location>
        <begin position="706"/>
        <end position="728"/>
    </location>
</feature>
<dbReference type="Gene3D" id="3.30.160.60">
    <property type="entry name" value="Classic Zinc Finger"/>
    <property type="match status" value="2"/>
</dbReference>
<feature type="region of interest" description="Disordered" evidence="2">
    <location>
        <begin position="423"/>
        <end position="473"/>
    </location>
</feature>
<keyword evidence="1" id="KW-0862">Zinc</keyword>
<dbReference type="GO" id="GO:0008270">
    <property type="term" value="F:zinc ion binding"/>
    <property type="evidence" value="ECO:0007669"/>
    <property type="project" value="UniProtKB-KW"/>
</dbReference>
<feature type="compositionally biased region" description="Low complexity" evidence="2">
    <location>
        <begin position="501"/>
        <end position="523"/>
    </location>
</feature>
<dbReference type="CDD" id="cd18315">
    <property type="entry name" value="BTB_POZ_BAB-like"/>
    <property type="match status" value="1"/>
</dbReference>
<organism evidence="5 6">
    <name type="scientific">Hyalella azteca</name>
    <name type="common">Amphipod</name>
    <dbReference type="NCBI Taxonomy" id="294128"/>
    <lineage>
        <taxon>Eukaryota</taxon>
        <taxon>Metazoa</taxon>
        <taxon>Ecdysozoa</taxon>
        <taxon>Arthropoda</taxon>
        <taxon>Crustacea</taxon>
        <taxon>Multicrustacea</taxon>
        <taxon>Malacostraca</taxon>
        <taxon>Eumalacostraca</taxon>
        <taxon>Peracarida</taxon>
        <taxon>Amphipoda</taxon>
        <taxon>Senticaudata</taxon>
        <taxon>Talitrida</taxon>
        <taxon>Talitroidea</taxon>
        <taxon>Hyalellidae</taxon>
        <taxon>Hyalella</taxon>
    </lineage>
</organism>
<dbReference type="RefSeq" id="XP_018015305.2">
    <property type="nucleotide sequence ID" value="XM_018159816.2"/>
</dbReference>
<dbReference type="Proteomes" id="UP000694843">
    <property type="component" value="Unplaced"/>
</dbReference>
<feature type="compositionally biased region" description="Basic and acidic residues" evidence="2">
    <location>
        <begin position="241"/>
        <end position="260"/>
    </location>
</feature>
<feature type="region of interest" description="Disordered" evidence="2">
    <location>
        <begin position="220"/>
        <end position="261"/>
    </location>
</feature>
<gene>
    <name evidence="6" type="primary">LOC108672182</name>
</gene>
<dbReference type="PROSITE" id="PS50157">
    <property type="entry name" value="ZINC_FINGER_C2H2_2"/>
    <property type="match status" value="1"/>
</dbReference>
<evidence type="ECO:0000259" key="3">
    <source>
        <dbReference type="PROSITE" id="PS50097"/>
    </source>
</evidence>
<feature type="compositionally biased region" description="Low complexity" evidence="2">
    <location>
        <begin position="531"/>
        <end position="547"/>
    </location>
</feature>
<evidence type="ECO:0000313" key="6">
    <source>
        <dbReference type="RefSeq" id="XP_018015305.2"/>
    </source>
</evidence>
<dbReference type="PROSITE" id="PS00028">
    <property type="entry name" value="ZINC_FINGER_C2H2_1"/>
    <property type="match status" value="1"/>
</dbReference>
<keyword evidence="5" id="KW-1185">Reference proteome</keyword>
<feature type="compositionally biased region" description="Polar residues" evidence="2">
    <location>
        <begin position="887"/>
        <end position="900"/>
    </location>
</feature>
<feature type="compositionally biased region" description="Polar residues" evidence="2">
    <location>
        <begin position="378"/>
        <end position="390"/>
    </location>
</feature>
<dbReference type="PROSITE" id="PS50097">
    <property type="entry name" value="BTB"/>
    <property type="match status" value="1"/>
</dbReference>
<sequence length="1112" mass="120246">MSSSAAADMSSSSSESVPAPTSSEVMTTNRCSAGDTAVNPPKVAAPDSAMKSSAAPPAALPPTSGASVAAAAPLGNFLELQWTEHKDIFSQNIAKLRHKHMYTDATLACDGQFYPVHKFVLATCSEFFLAMFEWTPCVNPVLVLNNILTRDLEPILDFMYTGEMSVKECYLGHVIKAAQSLRVKGLAFPDESRPVMHKPPQPVANMNMACAGTPAGIAPQFPRPSLPSTSSADTKQNFGVNKREYEPSTKRIKSELDDSKQSVLMSDSCSKLLKPPTKPISLPSISSLTAAHHDTSLTKSQQLSSISLYDPKSNRLVPSPNGAPAAPLPSMVARSHPQLSRSSSSPQQYTHLAGTSSSHPPQSSNQSSRHLQQLLSSPKSNGGQQPQQVYRNPAGDAPPQHMLQQRKKEELLQHQQQLEMERRQLQHQLQQQRTLSSHQQQHQQVGHIQQPPPHSQPHRPAQQHAVNEHQQPSHYVHAYQTQTQLPARGGPHQLTHSYARQPSSQLPPNQQPLPHHLPQSSPHHMPHSSPHHVPQSSPHHMPQSSPHHMPHSSPHHMPQSSPHHMPQSSPHHMPHSSPHHMPQSSPHHMPHSSPHHIPQSSPHHMPQSSPHHVPQSSHPQMHLSTHPQTYPSSPHPQTLQSSSHPQMYQSSPHPQTHQSSPHHQVTPSASQQRGQQGSNYRSKSSVDKDRVSELLLEHQAELSGDGSKNSNSSTPTGNNNNLSTGNHNFLINETSSVPMMPSDAIGISAVAPNSCRGAVASSGCRGAVAVLDAAPLTPMEQQIISELGATDEAIGVEADADKTDGDAADDMLDVLVNEDSLYGFNVDPAAVAAAAAPEEVKNLAPSADGEPAAGGRSVKLRDRRSTRPRTQTRAVAPTKKRKRKPSSAGNLTLNVFSLENPSVADHLPTGSGNPENPSDGSENPRAGSSNAENPTDGCENPDAVHMTSSELCADGGIELTADVEINSDAAYDVSLVAGSSTSDASAGSQRTVPKVKCPHCSKVYHKSEALAKHLLTHQDKEYSCARCDFVSKDIGEIREHKRSHMQKHCTLCNFSTNRADAMKKHLLCHVGGNHVGDGVSSCNMCDFAPKNQTALKHHIKHHHDTVLVRDAS</sequence>
<feature type="compositionally biased region" description="Low complexity" evidence="2">
    <location>
        <begin position="649"/>
        <end position="664"/>
    </location>
</feature>
<keyword evidence="1" id="KW-0863">Zinc-finger</keyword>
<feature type="compositionally biased region" description="Low complexity" evidence="2">
    <location>
        <begin position="44"/>
        <end position="58"/>
    </location>
</feature>
<dbReference type="Gene3D" id="3.30.710.10">
    <property type="entry name" value="Potassium Channel Kv1.1, Chain A"/>
    <property type="match status" value="1"/>
</dbReference>
<feature type="compositionally biased region" description="Low complexity" evidence="2">
    <location>
        <begin position="356"/>
        <end position="377"/>
    </location>
</feature>
<feature type="region of interest" description="Disordered" evidence="2">
    <location>
        <begin position="1"/>
        <end position="58"/>
    </location>
</feature>
<evidence type="ECO:0000259" key="4">
    <source>
        <dbReference type="PROSITE" id="PS50157"/>
    </source>
</evidence>
<name>A0A8B7NNR4_HYAAZ</name>
<feature type="compositionally biased region" description="Low complexity" evidence="2">
    <location>
        <begin position="426"/>
        <end position="449"/>
    </location>
</feature>
<feature type="domain" description="BTB" evidence="3">
    <location>
        <begin position="103"/>
        <end position="168"/>
    </location>
</feature>
<feature type="compositionally biased region" description="Polar residues" evidence="2">
    <location>
        <begin position="623"/>
        <end position="648"/>
    </location>
</feature>
<dbReference type="Pfam" id="PF00651">
    <property type="entry name" value="BTB"/>
    <property type="match status" value="1"/>
</dbReference>
<dbReference type="OrthoDB" id="7744459at2759"/>
<feature type="compositionally biased region" description="Low complexity" evidence="2">
    <location>
        <begin position="1"/>
        <end position="25"/>
    </location>
</feature>
<feature type="region of interest" description="Disordered" evidence="2">
    <location>
        <begin position="842"/>
        <end position="944"/>
    </location>
</feature>
<dbReference type="OMA" id="HHMPQSS"/>
<dbReference type="SMART" id="SM00225">
    <property type="entry name" value="BTB"/>
    <property type="match status" value="1"/>
</dbReference>
<feature type="compositionally biased region" description="Low complexity" evidence="2">
    <location>
        <begin position="555"/>
        <end position="571"/>
    </location>
</feature>
<dbReference type="AlphaFoldDB" id="A0A8B7NNR4"/>
<protein>
    <submittedName>
        <fullName evidence="6">Sex determination protein fruitless</fullName>
    </submittedName>
</protein>
<feature type="compositionally biased region" description="Low complexity" evidence="2">
    <location>
        <begin position="595"/>
        <end position="622"/>
    </location>
</feature>
<feature type="compositionally biased region" description="Polar residues" evidence="2">
    <location>
        <begin position="910"/>
        <end position="933"/>
    </location>
</feature>
<feature type="region of interest" description="Disordered" evidence="2">
    <location>
        <begin position="486"/>
        <end position="689"/>
    </location>
</feature>
<dbReference type="SUPFAM" id="SSF54695">
    <property type="entry name" value="POZ domain"/>
    <property type="match status" value="1"/>
</dbReference>
<evidence type="ECO:0000313" key="5">
    <source>
        <dbReference type="Proteomes" id="UP000694843"/>
    </source>
</evidence>
<feature type="compositionally biased region" description="Polar residues" evidence="2">
    <location>
        <begin position="226"/>
        <end position="239"/>
    </location>
</feature>
<feature type="compositionally biased region" description="Polar residues" evidence="2">
    <location>
        <begin position="665"/>
        <end position="683"/>
    </location>
</feature>
<dbReference type="GeneID" id="108672182"/>
<evidence type="ECO:0000256" key="1">
    <source>
        <dbReference type="PROSITE-ProRule" id="PRU00042"/>
    </source>
</evidence>
<feature type="compositionally biased region" description="Low complexity" evidence="2">
    <location>
        <begin position="334"/>
        <end position="348"/>
    </location>
</feature>
<dbReference type="PANTHER" id="PTHR45632">
    <property type="entry name" value="LD33804P"/>
    <property type="match status" value="1"/>
</dbReference>
<dbReference type="SMART" id="SM00355">
    <property type="entry name" value="ZnF_C2H2"/>
    <property type="match status" value="4"/>
</dbReference>
<reference evidence="6" key="1">
    <citation type="submission" date="2025-08" db="UniProtKB">
        <authorList>
            <consortium name="RefSeq"/>
        </authorList>
    </citation>
    <scope>IDENTIFICATION</scope>
    <source>
        <tissue evidence="6">Whole organism</tissue>
    </source>
</reference>
<feature type="region of interest" description="Disordered" evidence="2">
    <location>
        <begin position="701"/>
        <end position="729"/>
    </location>
</feature>